<dbReference type="Pfam" id="PF02786">
    <property type="entry name" value="CPSase_L_D2"/>
    <property type="match status" value="2"/>
</dbReference>
<dbReference type="InterPro" id="IPR001882">
    <property type="entry name" value="Biotin_BS"/>
</dbReference>
<dbReference type="InterPro" id="IPR005479">
    <property type="entry name" value="CPAse_ATP-bd"/>
</dbReference>
<dbReference type="Pfam" id="PF00364">
    <property type="entry name" value="Biotin_lipoyl"/>
    <property type="match status" value="1"/>
</dbReference>
<dbReference type="PROSITE" id="PS50979">
    <property type="entry name" value="BC"/>
    <property type="match status" value="1"/>
</dbReference>
<name>A0AA97CV26_9ACTN</name>
<dbReference type="InterPro" id="IPR005481">
    <property type="entry name" value="BC-like_N"/>
</dbReference>
<evidence type="ECO:0000256" key="5">
    <source>
        <dbReference type="ARBA" id="ARBA00022840"/>
    </source>
</evidence>
<evidence type="ECO:0000256" key="6">
    <source>
        <dbReference type="ARBA" id="ARBA00023267"/>
    </source>
</evidence>
<dbReference type="InterPro" id="IPR000089">
    <property type="entry name" value="Biotin_lipoyl"/>
</dbReference>
<protein>
    <recommendedName>
        <fullName evidence="2">biotin carboxylase</fullName>
        <ecNumber evidence="2">6.3.4.14</ecNumber>
    </recommendedName>
</protein>
<dbReference type="EMBL" id="CP128986">
    <property type="protein sequence ID" value="WOC11611.1"/>
    <property type="molecule type" value="Genomic_DNA"/>
</dbReference>
<feature type="domain" description="Biotin carboxylation" evidence="11">
    <location>
        <begin position="4"/>
        <end position="468"/>
    </location>
</feature>
<reference evidence="12" key="1">
    <citation type="submission" date="2023-06" db="EMBL/GenBank/DDBJ databases">
        <title>Gordonia sp. nov. and Pseudochrobactrum sp. nov., two species isolated from the burying beetle Nicrophorus vespilloides.</title>
        <authorList>
            <person name="Poehlein A."/>
            <person name="Guzman J."/>
            <person name="Daniel R."/>
            <person name="Vilcinskas A."/>
        </authorList>
    </citation>
    <scope>NUCLEOTIDE SEQUENCE</scope>
    <source>
        <strain evidence="12">MP11Mi</strain>
    </source>
</reference>
<proteinExistence type="predicted"/>
<evidence type="ECO:0000256" key="1">
    <source>
        <dbReference type="ARBA" id="ARBA00001953"/>
    </source>
</evidence>
<dbReference type="Pfam" id="PF02785">
    <property type="entry name" value="Biotin_carb_C"/>
    <property type="match status" value="1"/>
</dbReference>
<dbReference type="CDD" id="cd06850">
    <property type="entry name" value="biotinyl_domain"/>
    <property type="match status" value="1"/>
</dbReference>
<dbReference type="Pfam" id="PF00289">
    <property type="entry name" value="Biotin_carb_N"/>
    <property type="match status" value="1"/>
</dbReference>
<sequence>MTQTITSVLVANRGEIACRVFTTCRAMGLRTVAVYSDPDADAPHVRMADSAVALPGSTSAQTYLRPDKIIAAAHVSGADAIHPGYGFLSENAEFAQAVVDAGLVWIGPPAAAITAMGSKVNAKALMASAGVPVLTDIDPDAVTESDLPLLIKASAGGGGRGMRIVRELSELADAVAAARREAESAFGDPTVFCEPYIERGHHIEVQVMADDHGTVWAVGERECSIQRRHQKVIEEAPAPLVERIGSDLRERLYAAARLAVASIGYRGAGTVEFLADAGSAASGSSGVAAGSAASGSNGKFFFLETNTRLQVEHPVTELTTGTDLVAWQIRVAEGEALPEQEPVAAGHSIEVRLYAEDPANDWQPQSGTVTTFDLPASARFELLSGPGVRVDSGIADGSEISTFYDPMLAKVISWGPTRDRAAAMLARALSDAKIHGVVTNRDMLVNTLRDETFLSGDTDTGFFDTVGLDVLSTPLASPVDVRVAAVAAALAQSATNRSTARRLGSLPSGWRNIPSGHQVRTYTVGRDTVNGGTADGEEIVARYRFGRSTVELPDLPESTVVSVSPAEVVIATGGVTRRYLVSVSTDGASGAETVNVDWPGASVALARVPRYLDPAAQARPGSLLAPMPGSVIRVAVAEGDVVTAGQPLLWLEAMKMEHTISAPSDGVVSVLAVEPGRQLSVGDVLAVIAESD</sequence>
<dbReference type="GO" id="GO:0004075">
    <property type="term" value="F:biotin carboxylase activity"/>
    <property type="evidence" value="ECO:0007669"/>
    <property type="project" value="UniProtKB-EC"/>
</dbReference>
<dbReference type="GO" id="GO:0005524">
    <property type="term" value="F:ATP binding"/>
    <property type="evidence" value="ECO:0007669"/>
    <property type="project" value="UniProtKB-UniRule"/>
</dbReference>
<keyword evidence="6" id="KW-0092">Biotin</keyword>
<dbReference type="SMART" id="SM00878">
    <property type="entry name" value="Biotin_carb_C"/>
    <property type="match status" value="1"/>
</dbReference>
<dbReference type="SUPFAM" id="SSF56059">
    <property type="entry name" value="Glutathione synthetase ATP-binding domain-like"/>
    <property type="match status" value="1"/>
</dbReference>
<dbReference type="SUPFAM" id="SSF51230">
    <property type="entry name" value="Single hybrid motif"/>
    <property type="match status" value="1"/>
</dbReference>
<dbReference type="Gene3D" id="3.30.470.20">
    <property type="entry name" value="ATP-grasp fold, B domain"/>
    <property type="match status" value="1"/>
</dbReference>
<evidence type="ECO:0000256" key="8">
    <source>
        <dbReference type="PROSITE-ProRule" id="PRU00409"/>
    </source>
</evidence>
<evidence type="ECO:0000256" key="4">
    <source>
        <dbReference type="ARBA" id="ARBA00022741"/>
    </source>
</evidence>
<dbReference type="EC" id="6.3.4.14" evidence="2"/>
<dbReference type="FunFam" id="2.40.50.100:FF:000003">
    <property type="entry name" value="Acetyl-CoA carboxylase biotin carboxyl carrier protein"/>
    <property type="match status" value="1"/>
</dbReference>
<evidence type="ECO:0000259" key="10">
    <source>
        <dbReference type="PROSITE" id="PS50975"/>
    </source>
</evidence>
<dbReference type="SUPFAM" id="SSF52440">
    <property type="entry name" value="PreATP-grasp domain"/>
    <property type="match status" value="1"/>
</dbReference>
<gene>
    <name evidence="12" type="primary">accA1_2</name>
    <name evidence="12" type="ORF">MP11Mi_06840</name>
</gene>
<dbReference type="InterPro" id="IPR016185">
    <property type="entry name" value="PreATP-grasp_dom_sf"/>
</dbReference>
<dbReference type="Gene3D" id="2.40.50.100">
    <property type="match status" value="1"/>
</dbReference>
<evidence type="ECO:0000256" key="7">
    <source>
        <dbReference type="ARBA" id="ARBA00048501"/>
    </source>
</evidence>
<dbReference type="InterPro" id="IPR005482">
    <property type="entry name" value="Biotin_COase_C"/>
</dbReference>
<keyword evidence="5 8" id="KW-0067">ATP-binding</keyword>
<keyword evidence="3" id="KW-0436">Ligase</keyword>
<evidence type="ECO:0000256" key="3">
    <source>
        <dbReference type="ARBA" id="ARBA00022598"/>
    </source>
</evidence>
<dbReference type="PANTHER" id="PTHR18866:SF126">
    <property type="entry name" value="BIOTIN CARBOXYLASE"/>
    <property type="match status" value="1"/>
</dbReference>
<dbReference type="SUPFAM" id="SSF51246">
    <property type="entry name" value="Rudiment single hybrid motif"/>
    <property type="match status" value="1"/>
</dbReference>
<dbReference type="FunFam" id="3.40.50.20:FF:000010">
    <property type="entry name" value="Propionyl-CoA carboxylase subunit alpha"/>
    <property type="match status" value="1"/>
</dbReference>
<evidence type="ECO:0000259" key="9">
    <source>
        <dbReference type="PROSITE" id="PS50968"/>
    </source>
</evidence>
<organism evidence="12">
    <name type="scientific">Gordonia sp. MP11Mi</name>
    <dbReference type="NCBI Taxonomy" id="3022769"/>
    <lineage>
        <taxon>Bacteria</taxon>
        <taxon>Bacillati</taxon>
        <taxon>Actinomycetota</taxon>
        <taxon>Actinomycetes</taxon>
        <taxon>Mycobacteriales</taxon>
        <taxon>Gordoniaceae</taxon>
        <taxon>Gordonia</taxon>
    </lineage>
</organism>
<dbReference type="PROSITE" id="PS50975">
    <property type="entry name" value="ATP_GRASP"/>
    <property type="match status" value="1"/>
</dbReference>
<dbReference type="GO" id="GO:0046872">
    <property type="term" value="F:metal ion binding"/>
    <property type="evidence" value="ECO:0007669"/>
    <property type="project" value="InterPro"/>
</dbReference>
<dbReference type="InterPro" id="IPR011053">
    <property type="entry name" value="Single_hybrid_motif"/>
</dbReference>
<evidence type="ECO:0000256" key="2">
    <source>
        <dbReference type="ARBA" id="ARBA00013263"/>
    </source>
</evidence>
<comment type="cofactor">
    <cofactor evidence="1">
        <name>biotin</name>
        <dbReference type="ChEBI" id="CHEBI:57586"/>
    </cofactor>
</comment>
<dbReference type="InterPro" id="IPR050856">
    <property type="entry name" value="Biotin_carboxylase_complex"/>
</dbReference>
<dbReference type="InterPro" id="IPR011054">
    <property type="entry name" value="Rudment_hybrid_motif"/>
</dbReference>
<dbReference type="RefSeq" id="WP_420040910.1">
    <property type="nucleotide sequence ID" value="NZ_CP128986.1"/>
</dbReference>
<feature type="domain" description="ATP-grasp" evidence="10">
    <location>
        <begin position="110"/>
        <end position="333"/>
    </location>
</feature>
<accession>A0AA97CV26</accession>
<dbReference type="PROSITE" id="PS00188">
    <property type="entry name" value="BIOTIN"/>
    <property type="match status" value="1"/>
</dbReference>
<evidence type="ECO:0000259" key="11">
    <source>
        <dbReference type="PROSITE" id="PS50979"/>
    </source>
</evidence>
<evidence type="ECO:0000313" key="12">
    <source>
        <dbReference type="EMBL" id="WOC11611.1"/>
    </source>
</evidence>
<dbReference type="PANTHER" id="PTHR18866">
    <property type="entry name" value="CARBOXYLASE:PYRUVATE/ACETYL-COA/PROPIONYL-COA CARBOXYLASE"/>
    <property type="match status" value="1"/>
</dbReference>
<comment type="catalytic activity">
    <reaction evidence="7">
        <text>N(6)-biotinyl-L-lysyl-[protein] + hydrogencarbonate + ATP = N(6)-carboxybiotinyl-L-lysyl-[protein] + ADP + phosphate + H(+)</text>
        <dbReference type="Rhea" id="RHEA:13501"/>
        <dbReference type="Rhea" id="RHEA-COMP:10505"/>
        <dbReference type="Rhea" id="RHEA-COMP:10506"/>
        <dbReference type="ChEBI" id="CHEBI:15378"/>
        <dbReference type="ChEBI" id="CHEBI:17544"/>
        <dbReference type="ChEBI" id="CHEBI:30616"/>
        <dbReference type="ChEBI" id="CHEBI:43474"/>
        <dbReference type="ChEBI" id="CHEBI:83144"/>
        <dbReference type="ChEBI" id="CHEBI:83145"/>
        <dbReference type="ChEBI" id="CHEBI:456216"/>
        <dbReference type="EC" id="6.3.4.14"/>
    </reaction>
    <physiologicalReaction direction="left-to-right" evidence="7">
        <dbReference type="Rhea" id="RHEA:13502"/>
    </physiologicalReaction>
</comment>
<keyword evidence="4 8" id="KW-0547">Nucleotide-binding</keyword>
<dbReference type="AlphaFoldDB" id="A0AA97CV26"/>
<dbReference type="PROSITE" id="PS50968">
    <property type="entry name" value="BIOTINYL_LIPOYL"/>
    <property type="match status" value="1"/>
</dbReference>
<dbReference type="InterPro" id="IPR011764">
    <property type="entry name" value="Biotin_carboxylation_dom"/>
</dbReference>
<feature type="domain" description="Lipoyl-binding" evidence="9">
    <location>
        <begin position="614"/>
        <end position="689"/>
    </location>
</feature>
<dbReference type="InterPro" id="IPR011761">
    <property type="entry name" value="ATP-grasp"/>
</dbReference>